<dbReference type="InterPro" id="IPR029277">
    <property type="entry name" value="SVWC_dom"/>
</dbReference>
<dbReference type="AlphaFoldDB" id="A0A6A4VUV6"/>
<feature type="domain" description="Single" evidence="5">
    <location>
        <begin position="166"/>
        <end position="226"/>
    </location>
</feature>
<dbReference type="InterPro" id="IPR053308">
    <property type="entry name" value="Vago-like"/>
</dbReference>
<evidence type="ECO:0000259" key="5">
    <source>
        <dbReference type="SMART" id="SM01318"/>
    </source>
</evidence>
<dbReference type="PANTHER" id="PTHR39957:SF1">
    <property type="entry name" value="AT09846P1-RELATED"/>
    <property type="match status" value="1"/>
</dbReference>
<protein>
    <recommendedName>
        <fullName evidence="5">Single domain-containing protein</fullName>
    </recommendedName>
</protein>
<feature type="compositionally biased region" description="Pro residues" evidence="3">
    <location>
        <begin position="93"/>
        <end position="102"/>
    </location>
</feature>
<reference evidence="6 7" key="1">
    <citation type="submission" date="2019-07" db="EMBL/GenBank/DDBJ databases">
        <title>Draft genome assembly of a fouling barnacle, Amphibalanus amphitrite (Darwin, 1854): The first reference genome for Thecostraca.</title>
        <authorList>
            <person name="Kim W."/>
        </authorList>
    </citation>
    <scope>NUCLEOTIDE SEQUENCE [LARGE SCALE GENOMIC DNA]</scope>
    <source>
        <strain evidence="6">SNU_AA5</strain>
        <tissue evidence="6">Soma without cirri and trophi</tissue>
    </source>
</reference>
<organism evidence="6 7">
    <name type="scientific">Amphibalanus amphitrite</name>
    <name type="common">Striped barnacle</name>
    <name type="synonym">Balanus amphitrite</name>
    <dbReference type="NCBI Taxonomy" id="1232801"/>
    <lineage>
        <taxon>Eukaryota</taxon>
        <taxon>Metazoa</taxon>
        <taxon>Ecdysozoa</taxon>
        <taxon>Arthropoda</taxon>
        <taxon>Crustacea</taxon>
        <taxon>Multicrustacea</taxon>
        <taxon>Cirripedia</taxon>
        <taxon>Thoracica</taxon>
        <taxon>Thoracicalcarea</taxon>
        <taxon>Balanomorpha</taxon>
        <taxon>Balanoidea</taxon>
        <taxon>Balanidae</taxon>
        <taxon>Amphibalaninae</taxon>
        <taxon>Amphibalanus</taxon>
    </lineage>
</organism>
<evidence type="ECO:0000313" key="7">
    <source>
        <dbReference type="Proteomes" id="UP000440578"/>
    </source>
</evidence>
<keyword evidence="7" id="KW-1185">Reference proteome</keyword>
<feature type="domain" description="Single" evidence="5">
    <location>
        <begin position="262"/>
        <end position="323"/>
    </location>
</feature>
<proteinExistence type="predicted"/>
<comment type="caution">
    <text evidence="6">The sequence shown here is derived from an EMBL/GenBank/DDBJ whole genome shotgun (WGS) entry which is preliminary data.</text>
</comment>
<feature type="region of interest" description="Disordered" evidence="3">
    <location>
        <begin position="93"/>
        <end position="122"/>
    </location>
</feature>
<evidence type="ECO:0000256" key="3">
    <source>
        <dbReference type="SAM" id="MobiDB-lite"/>
    </source>
</evidence>
<evidence type="ECO:0000313" key="6">
    <source>
        <dbReference type="EMBL" id="KAF0295394.1"/>
    </source>
</evidence>
<keyword evidence="4" id="KW-0732">Signal</keyword>
<sequence length="325" mass="33575">MAEALSCVLLLLGTAALAAGQLFDCRRDQRHVKEGDTIVRDCQRLICVRGDFEPDGCEISNACRGRCSATGGAIVFSPPFLVKLPVKLPPKVPTKPPGPLPGPLSGVFPHPPPLPPRSDVQQVQPPKQLQPLKPLRPLQPLQHLQPLLPLPPRGLLPLPLRTPGSCSDNGLPVANGQVLEAPGCRQLSCRDGVLTTRFCEEVPPGCTVAKRDTASAFPDCCPVWSCVGAGSGGAAGSLGVGFVGSGSGGAAAVAARLQDGSCVQAGGRTMHSGQTVFGPGCVKYVCRKGVLTTHGCSTVPAGCTPLPPALGKPFPACCTRWNCIG</sequence>
<dbReference type="Pfam" id="PF15430">
    <property type="entry name" value="SVWC"/>
    <property type="match status" value="2"/>
</dbReference>
<feature type="chain" id="PRO_5025555197" description="Single domain-containing protein" evidence="4">
    <location>
        <begin position="21"/>
        <end position="325"/>
    </location>
</feature>
<gene>
    <name evidence="6" type="ORF">FJT64_000642</name>
</gene>
<accession>A0A6A4VUV6</accession>
<comment type="subcellular location">
    <subcellularLocation>
        <location evidence="1">Secreted</location>
    </subcellularLocation>
</comment>
<dbReference type="PANTHER" id="PTHR39957">
    <property type="entry name" value="AT09846P1-RELATED"/>
    <property type="match status" value="1"/>
</dbReference>
<dbReference type="EMBL" id="VIIS01001620">
    <property type="protein sequence ID" value="KAF0295394.1"/>
    <property type="molecule type" value="Genomic_DNA"/>
</dbReference>
<evidence type="ECO:0000256" key="2">
    <source>
        <dbReference type="ARBA" id="ARBA00022525"/>
    </source>
</evidence>
<keyword evidence="2" id="KW-0964">Secreted</keyword>
<evidence type="ECO:0000256" key="1">
    <source>
        <dbReference type="ARBA" id="ARBA00004613"/>
    </source>
</evidence>
<dbReference type="GO" id="GO:0005576">
    <property type="term" value="C:extracellular region"/>
    <property type="evidence" value="ECO:0007669"/>
    <property type="project" value="UniProtKB-SubCell"/>
</dbReference>
<evidence type="ECO:0000256" key="4">
    <source>
        <dbReference type="SAM" id="SignalP"/>
    </source>
</evidence>
<name>A0A6A4VUV6_AMPAM</name>
<feature type="signal peptide" evidence="4">
    <location>
        <begin position="1"/>
        <end position="20"/>
    </location>
</feature>
<dbReference type="SMART" id="SM01318">
    <property type="entry name" value="SVWC"/>
    <property type="match status" value="2"/>
</dbReference>
<dbReference type="Proteomes" id="UP000440578">
    <property type="component" value="Unassembled WGS sequence"/>
</dbReference>